<evidence type="ECO:0000313" key="2">
    <source>
        <dbReference type="Proteomes" id="UP000011185"/>
    </source>
</evidence>
<dbReference type="HOGENOM" id="CLU_987605_0_0_1"/>
<dbReference type="AlphaFoldDB" id="L7JX36"/>
<protein>
    <submittedName>
        <fullName evidence="1">Putative LRR containing protein</fullName>
    </submittedName>
</protein>
<keyword evidence="2" id="KW-1185">Reference proteome</keyword>
<proteinExistence type="predicted"/>
<reference evidence="1 2" key="1">
    <citation type="journal article" date="2012" name="PLoS Pathog.">
        <title>The genome of the obligate intracellular parasite Trachipleistophora hominis: new insights into microsporidian genome dynamics and reductive evolution.</title>
        <authorList>
            <person name="Heinz E."/>
            <person name="Williams T.A."/>
            <person name="Nakjang S."/>
            <person name="Noel C.J."/>
            <person name="Swan D.C."/>
            <person name="Goldberg A.V."/>
            <person name="Harris S.R."/>
            <person name="Weinmaier T."/>
            <person name="Markert S."/>
            <person name="Becher D."/>
            <person name="Bernhardt J."/>
            <person name="Dagan T."/>
            <person name="Hacker C."/>
            <person name="Lucocq J.M."/>
            <person name="Schweder T."/>
            <person name="Rattei T."/>
            <person name="Hall N."/>
            <person name="Hirt R.P."/>
            <person name="Embley T.M."/>
        </authorList>
    </citation>
    <scope>NUCLEOTIDE SEQUENCE [LARGE SCALE GENOMIC DNA]</scope>
</reference>
<dbReference type="InParanoid" id="L7JX36"/>
<accession>L7JX36</accession>
<evidence type="ECO:0000313" key="1">
    <source>
        <dbReference type="EMBL" id="ELQ75994.1"/>
    </source>
</evidence>
<dbReference type="EMBL" id="JH993889">
    <property type="protein sequence ID" value="ELQ75994.1"/>
    <property type="molecule type" value="Genomic_DNA"/>
</dbReference>
<dbReference type="Proteomes" id="UP000011185">
    <property type="component" value="Unassembled WGS sequence"/>
</dbReference>
<gene>
    <name evidence="1" type="ORF">THOM_1034</name>
</gene>
<sequence length="282" mass="33649">MGLKYIFVFTNEQGTNEVDFLLFENPGDAEMSYLLNSHEMVNSKLSLSHETVKYVYYEKTEMNYRTIYDNVHYHSHIAGIRRIIYRIYHDVIRENADVRFEVVHVPFTMLLYQKVMKCLQQDVIPDINTKEACTLLTHFALFDEYVKESIAYVICVYLLANTELFHDIRDYRENPDDNQYALSTRRLYQLIFSDSKASIQFRKAVKSYARFSLFDKDGNSAQIYNASDNRRFHRYNIDICNFSLDFLLDRLDIDFRWLEKNMKILDEKFNVGTRDSPYSVYI</sequence>
<dbReference type="OrthoDB" id="10310821at2759"/>
<organism evidence="1 2">
    <name type="scientific">Trachipleistophora hominis</name>
    <name type="common">Microsporidian parasite</name>
    <dbReference type="NCBI Taxonomy" id="72359"/>
    <lineage>
        <taxon>Eukaryota</taxon>
        <taxon>Fungi</taxon>
        <taxon>Fungi incertae sedis</taxon>
        <taxon>Microsporidia</taxon>
        <taxon>Pleistophoridae</taxon>
        <taxon>Trachipleistophora</taxon>
    </lineage>
</organism>
<name>L7JX36_TRAHO</name>
<dbReference type="VEuPathDB" id="MicrosporidiaDB:THOM_1034"/>